<organism evidence="3 4">
    <name type="scientific">Octadecabacter arcticus 238</name>
    <dbReference type="NCBI Taxonomy" id="391616"/>
    <lineage>
        <taxon>Bacteria</taxon>
        <taxon>Pseudomonadati</taxon>
        <taxon>Pseudomonadota</taxon>
        <taxon>Alphaproteobacteria</taxon>
        <taxon>Rhodobacterales</taxon>
        <taxon>Roseobacteraceae</taxon>
        <taxon>Octadecabacter</taxon>
    </lineage>
</organism>
<feature type="transmembrane region" description="Helical" evidence="1">
    <location>
        <begin position="39"/>
        <end position="58"/>
    </location>
</feature>
<accession>M9RJK7</accession>
<proteinExistence type="predicted"/>
<evidence type="ECO:0000313" key="4">
    <source>
        <dbReference type="Proteomes" id="UP000004688"/>
    </source>
</evidence>
<gene>
    <name evidence="3" type="ORF">OA238_c27440</name>
</gene>
<evidence type="ECO:0000256" key="1">
    <source>
        <dbReference type="SAM" id="Phobius"/>
    </source>
</evidence>
<protein>
    <submittedName>
        <fullName evidence="3">Putative TTT family transporter small permease component TctB</fullName>
    </submittedName>
</protein>
<dbReference type="eggNOG" id="ENOG5032SKA">
    <property type="taxonomic scope" value="Bacteria"/>
</dbReference>
<keyword evidence="4" id="KW-1185">Reference proteome</keyword>
<keyword evidence="1" id="KW-0472">Membrane</keyword>
<dbReference type="STRING" id="391616.OA238_c27440"/>
<dbReference type="Pfam" id="PF07331">
    <property type="entry name" value="TctB"/>
    <property type="match status" value="1"/>
</dbReference>
<sequence>MRISDRIFGAVVILGSFIYVMAARGIAKPFFADPLGPQAFPIGVGIVAAICGLVMVFSPDEEPDWPEMRSFLSIVGSTILLIAYAYALKPMGFLVPTAIASAVISYQITPAPMRAVIYGLGISVGLFVLFKFALGLSLFAFPHDFFG</sequence>
<feature type="transmembrane region" description="Helical" evidence="1">
    <location>
        <begin position="7"/>
        <end position="27"/>
    </location>
</feature>
<dbReference type="Proteomes" id="UP000004688">
    <property type="component" value="Chromosome"/>
</dbReference>
<keyword evidence="1" id="KW-1133">Transmembrane helix</keyword>
<evidence type="ECO:0000259" key="2">
    <source>
        <dbReference type="Pfam" id="PF07331"/>
    </source>
</evidence>
<keyword evidence="1" id="KW-0812">Transmembrane</keyword>
<name>M9RJK7_9RHOB</name>
<dbReference type="HOGENOM" id="CLU_110735_3_0_5"/>
<dbReference type="InterPro" id="IPR009936">
    <property type="entry name" value="DUF1468"/>
</dbReference>
<reference evidence="3 4" key="1">
    <citation type="journal article" date="2013" name="PLoS ONE">
        <title>Poles Apart: Arctic and Antarctic Octadecabacter strains Share High Genome Plasticity and a New Type of Xanthorhodopsin.</title>
        <authorList>
            <person name="Vollmers J."/>
            <person name="Voget S."/>
            <person name="Dietrich S."/>
            <person name="Gollnow K."/>
            <person name="Smits M."/>
            <person name="Meyer K."/>
            <person name="Brinkhoff T."/>
            <person name="Simon M."/>
            <person name="Daniel R."/>
        </authorList>
    </citation>
    <scope>NUCLEOTIDE SEQUENCE [LARGE SCALE GENOMIC DNA]</scope>
    <source>
        <strain evidence="3 4">238</strain>
    </source>
</reference>
<dbReference type="AlphaFoldDB" id="M9RJK7"/>
<feature type="domain" description="DUF1468" evidence="2">
    <location>
        <begin position="7"/>
        <end position="138"/>
    </location>
</feature>
<feature type="transmembrane region" description="Helical" evidence="1">
    <location>
        <begin position="70"/>
        <end position="87"/>
    </location>
</feature>
<dbReference type="EMBL" id="CP003742">
    <property type="protein sequence ID" value="AGI72779.1"/>
    <property type="molecule type" value="Genomic_DNA"/>
</dbReference>
<feature type="transmembrane region" description="Helical" evidence="1">
    <location>
        <begin position="93"/>
        <end position="109"/>
    </location>
</feature>
<feature type="transmembrane region" description="Helical" evidence="1">
    <location>
        <begin position="116"/>
        <end position="141"/>
    </location>
</feature>
<dbReference type="KEGG" id="oar:OA238_c27440"/>
<dbReference type="RefSeq" id="WP_015495836.1">
    <property type="nucleotide sequence ID" value="NC_020908.1"/>
</dbReference>
<evidence type="ECO:0000313" key="3">
    <source>
        <dbReference type="EMBL" id="AGI72779.1"/>
    </source>
</evidence>
<dbReference type="OrthoDB" id="5519430at2"/>